<dbReference type="EMBL" id="QNZM01000250">
    <property type="protein sequence ID" value="RTZ79054.1"/>
    <property type="molecule type" value="Genomic_DNA"/>
</dbReference>
<sequence length="64" mass="7134">DGPPELDGHCCWLSVRQENGSKFSTFHYPGMLPGHTFSVNSHGLVQTINNIRVDDLQSGIPHWC</sequence>
<accession>A0A432G5P4</accession>
<feature type="domain" description="Peptidase C45 hydrolase" evidence="1">
    <location>
        <begin position="1"/>
        <end position="63"/>
    </location>
</feature>
<dbReference type="Proteomes" id="UP000286732">
    <property type="component" value="Unassembled WGS sequence"/>
</dbReference>
<feature type="non-terminal residue" evidence="2">
    <location>
        <position position="1"/>
    </location>
</feature>
<reference evidence="2 3" key="1">
    <citation type="submission" date="2018-06" db="EMBL/GenBank/DDBJ databases">
        <title>Combined omics and stable isotope probing to characterize newly discovered Mariana Back-Arc vent microbial communities.</title>
        <authorList>
            <person name="Trembath-Reichert E."/>
            <person name="Huber J.A."/>
        </authorList>
    </citation>
    <scope>NUCLEOTIDE SEQUENCE [LARGE SCALE GENOMIC DNA]</scope>
    <source>
        <strain evidence="2">MAG 63_2</strain>
    </source>
</reference>
<evidence type="ECO:0000313" key="3">
    <source>
        <dbReference type="Proteomes" id="UP000286732"/>
    </source>
</evidence>
<protein>
    <recommendedName>
        <fullName evidence="1">Peptidase C45 hydrolase domain-containing protein</fullName>
    </recommendedName>
</protein>
<name>A0A432G5P4_9DELT</name>
<dbReference type="Gene3D" id="3.60.60.10">
    <property type="entry name" value="Penicillin V Acylase, Chain A"/>
    <property type="match status" value="1"/>
</dbReference>
<proteinExistence type="predicted"/>
<evidence type="ECO:0000259" key="1">
    <source>
        <dbReference type="Pfam" id="PF03417"/>
    </source>
</evidence>
<gene>
    <name evidence="2" type="ORF">DSY98_06450</name>
</gene>
<dbReference type="AlphaFoldDB" id="A0A432G5P4"/>
<dbReference type="InterPro" id="IPR005079">
    <property type="entry name" value="Peptidase_C45_hydrolase"/>
</dbReference>
<comment type="caution">
    <text evidence="2">The sequence shown here is derived from an EMBL/GenBank/DDBJ whole genome shotgun (WGS) entry which is preliminary data.</text>
</comment>
<dbReference type="Pfam" id="PF03417">
    <property type="entry name" value="AAT"/>
    <property type="match status" value="1"/>
</dbReference>
<evidence type="ECO:0000313" key="2">
    <source>
        <dbReference type="EMBL" id="RTZ79054.1"/>
    </source>
</evidence>
<organism evidence="2 3">
    <name type="scientific">SAR324 cluster bacterium</name>
    <dbReference type="NCBI Taxonomy" id="2024889"/>
    <lineage>
        <taxon>Bacteria</taxon>
        <taxon>Deltaproteobacteria</taxon>
        <taxon>SAR324 cluster</taxon>
    </lineage>
</organism>